<organism evidence="9 10">
    <name type="scientific">Rhodothalassium salexigens DSM 2132</name>
    <dbReference type="NCBI Taxonomy" id="1188247"/>
    <lineage>
        <taxon>Bacteria</taxon>
        <taxon>Pseudomonadati</taxon>
        <taxon>Pseudomonadota</taxon>
        <taxon>Alphaproteobacteria</taxon>
        <taxon>Rhodothalassiales</taxon>
        <taxon>Rhodothalassiaceae</taxon>
        <taxon>Rhodothalassium</taxon>
    </lineage>
</organism>
<evidence type="ECO:0000256" key="2">
    <source>
        <dbReference type="ARBA" id="ARBA00022475"/>
    </source>
</evidence>
<keyword evidence="2" id="KW-1003">Cell membrane</keyword>
<evidence type="ECO:0000259" key="7">
    <source>
        <dbReference type="Pfam" id="PF02687"/>
    </source>
</evidence>
<dbReference type="PANTHER" id="PTHR30572:SF15">
    <property type="entry name" value="ABC TRANSPORTER PERMEASE"/>
    <property type="match status" value="1"/>
</dbReference>
<comment type="caution">
    <text evidence="9">The sequence shown here is derived from an EMBL/GenBank/DDBJ whole genome shotgun (WGS) entry which is preliminary data.</text>
</comment>
<dbReference type="InterPro" id="IPR050250">
    <property type="entry name" value="Macrolide_Exporter_MacB"/>
</dbReference>
<evidence type="ECO:0000256" key="3">
    <source>
        <dbReference type="ARBA" id="ARBA00022692"/>
    </source>
</evidence>
<dbReference type="RefSeq" id="WP_200287515.1">
    <property type="nucleotide sequence ID" value="NZ_JACIGF010000005.1"/>
</dbReference>
<reference evidence="9 10" key="1">
    <citation type="submission" date="2019-03" db="EMBL/GenBank/DDBJ databases">
        <title>Genomic Encyclopedia of Type Strains, Phase IV (KMG-IV): sequencing the most valuable type-strain genomes for metagenomic binning, comparative biology and taxonomic classification.</title>
        <authorList>
            <person name="Goeker M."/>
        </authorList>
    </citation>
    <scope>NUCLEOTIDE SEQUENCE [LARGE SCALE GENOMIC DNA]</scope>
    <source>
        <strain evidence="9 10">DSM 2132</strain>
    </source>
</reference>
<dbReference type="Pfam" id="PF12704">
    <property type="entry name" value="MacB_PCD"/>
    <property type="match status" value="1"/>
</dbReference>
<evidence type="ECO:0000256" key="4">
    <source>
        <dbReference type="ARBA" id="ARBA00022989"/>
    </source>
</evidence>
<keyword evidence="5 6" id="KW-0472">Membrane</keyword>
<feature type="transmembrane region" description="Helical" evidence="6">
    <location>
        <begin position="23"/>
        <end position="47"/>
    </location>
</feature>
<evidence type="ECO:0000256" key="1">
    <source>
        <dbReference type="ARBA" id="ARBA00004651"/>
    </source>
</evidence>
<feature type="transmembrane region" description="Helical" evidence="6">
    <location>
        <begin position="263"/>
        <end position="284"/>
    </location>
</feature>
<name>A0A4R2PKE6_RHOSA</name>
<evidence type="ECO:0000313" key="10">
    <source>
        <dbReference type="Proteomes" id="UP000295399"/>
    </source>
</evidence>
<accession>A0A4R2PKE6</accession>
<dbReference type="InParanoid" id="A0A4R2PKE6"/>
<protein>
    <submittedName>
        <fullName evidence="9">Putative ABC transport system permease protein</fullName>
    </submittedName>
</protein>
<dbReference type="GO" id="GO:0005886">
    <property type="term" value="C:plasma membrane"/>
    <property type="evidence" value="ECO:0007669"/>
    <property type="project" value="UniProtKB-SubCell"/>
</dbReference>
<feature type="transmembrane region" description="Helical" evidence="6">
    <location>
        <begin position="305"/>
        <end position="335"/>
    </location>
</feature>
<evidence type="ECO:0000256" key="6">
    <source>
        <dbReference type="SAM" id="Phobius"/>
    </source>
</evidence>
<dbReference type="InterPro" id="IPR003838">
    <property type="entry name" value="ABC3_permease_C"/>
</dbReference>
<dbReference type="PANTHER" id="PTHR30572">
    <property type="entry name" value="MEMBRANE COMPONENT OF TRANSPORTER-RELATED"/>
    <property type="match status" value="1"/>
</dbReference>
<dbReference type="Proteomes" id="UP000295399">
    <property type="component" value="Unassembled WGS sequence"/>
</dbReference>
<dbReference type="EMBL" id="SLXO01000005">
    <property type="protein sequence ID" value="TCP34485.1"/>
    <property type="molecule type" value="Genomic_DNA"/>
</dbReference>
<proteinExistence type="predicted"/>
<gene>
    <name evidence="9" type="ORF">EV659_105113</name>
</gene>
<dbReference type="InterPro" id="IPR025857">
    <property type="entry name" value="MacB_PCD"/>
</dbReference>
<feature type="domain" description="ABC3 transporter permease C-terminal" evidence="7">
    <location>
        <begin position="269"/>
        <end position="389"/>
    </location>
</feature>
<keyword evidence="3 6" id="KW-0812">Transmembrane</keyword>
<keyword evidence="4 6" id="KW-1133">Transmembrane helix</keyword>
<comment type="subcellular location">
    <subcellularLocation>
        <location evidence="1">Cell membrane</location>
        <topology evidence="1">Multi-pass membrane protein</topology>
    </subcellularLocation>
</comment>
<evidence type="ECO:0000259" key="8">
    <source>
        <dbReference type="Pfam" id="PF12704"/>
    </source>
</evidence>
<dbReference type="Pfam" id="PF02687">
    <property type="entry name" value="FtsX"/>
    <property type="match status" value="1"/>
</dbReference>
<dbReference type="GO" id="GO:0022857">
    <property type="term" value="F:transmembrane transporter activity"/>
    <property type="evidence" value="ECO:0007669"/>
    <property type="project" value="TreeGrafter"/>
</dbReference>
<feature type="domain" description="MacB-like periplasmic core" evidence="8">
    <location>
        <begin position="26"/>
        <end position="235"/>
    </location>
</feature>
<feature type="transmembrane region" description="Helical" evidence="6">
    <location>
        <begin position="361"/>
        <end position="383"/>
    </location>
</feature>
<dbReference type="AlphaFoldDB" id="A0A4R2PKE6"/>
<keyword evidence="10" id="KW-1185">Reference proteome</keyword>
<evidence type="ECO:0000313" key="9">
    <source>
        <dbReference type="EMBL" id="TCP34485.1"/>
    </source>
</evidence>
<evidence type="ECO:0000256" key="5">
    <source>
        <dbReference type="ARBA" id="ARBA00023136"/>
    </source>
</evidence>
<sequence length="396" mass="41430">MGSLFRQIRAAIALNILSIPQRLWLSVATVGSIALAVGVLMAFLSLAEGFRNMLQGTGSDTVAILLRDGATVEINSGISRDQVRLVEAAPGLAVDAAGDPLLSGEVYVTVDAKKRNSGASANLSLRGVTPAALQVRDGVRVVDGRMVAPGSNELIVGRRVSDQFVGFDLGRELVLGNSVWRVVGIFAAEGVFESEVWADLDTVRNLFNRGSGVQSVRARFTGADGLAALQAYVEAEPRLNLDVQTEAEFYADQSSGTVTLISYFGWPLAICLAIGALAGAINAMNSSVESRARETATLRAIGFRGVPAFFGVMVEALFLAFLGGLLATLCGYLVFNVAGWSVSTLGEGFTQVVFDFTLTPAVALTGLVAALVIGLLGGLAPAVRAARLPILQLGAR</sequence>